<evidence type="ECO:0000313" key="2">
    <source>
        <dbReference type="EMBL" id="MFD0947893.1"/>
    </source>
</evidence>
<dbReference type="Proteomes" id="UP001596977">
    <property type="component" value="Unassembled WGS sequence"/>
</dbReference>
<sequence>MTSDHARDTAAGRADETPAIWPRHRLLYLIKRSYSAAKVALDEMTRAHGMTSSDYTMLSFLRRLEPCSAADLARAQRVTPQAVTQQVAQLKAKGLVTSRESEANRRISLISMTPRGRAGLAEVSAAARRAEEQLMDGLSGEERDLVVRFLIRSVAILERKEPVGNDE</sequence>
<dbReference type="PANTHER" id="PTHR33164:SF43">
    <property type="entry name" value="HTH-TYPE TRANSCRIPTIONAL REPRESSOR YETL"/>
    <property type="match status" value="1"/>
</dbReference>
<dbReference type="SMART" id="SM00347">
    <property type="entry name" value="HTH_MARR"/>
    <property type="match status" value="1"/>
</dbReference>
<comment type="caution">
    <text evidence="2">The sequence shown here is derived from an EMBL/GenBank/DDBJ whole genome shotgun (WGS) entry which is preliminary data.</text>
</comment>
<proteinExistence type="predicted"/>
<dbReference type="PROSITE" id="PS50995">
    <property type="entry name" value="HTH_MARR_2"/>
    <property type="match status" value="1"/>
</dbReference>
<protein>
    <submittedName>
        <fullName evidence="2">MarR family winged helix-turn-helix transcriptional regulator</fullName>
    </submittedName>
</protein>
<feature type="domain" description="HTH marR-type" evidence="1">
    <location>
        <begin position="23"/>
        <end position="155"/>
    </location>
</feature>
<dbReference type="Pfam" id="PF12802">
    <property type="entry name" value="MarR_2"/>
    <property type="match status" value="1"/>
</dbReference>
<dbReference type="InterPro" id="IPR000835">
    <property type="entry name" value="HTH_MarR-typ"/>
</dbReference>
<name>A0ABW3H8Q9_9SPHN</name>
<dbReference type="SUPFAM" id="SSF46785">
    <property type="entry name" value="Winged helix' DNA-binding domain"/>
    <property type="match status" value="1"/>
</dbReference>
<dbReference type="InterPro" id="IPR039422">
    <property type="entry name" value="MarR/SlyA-like"/>
</dbReference>
<organism evidence="2 3">
    <name type="scientific">Sphingomonas canadensis</name>
    <dbReference type="NCBI Taxonomy" id="1219257"/>
    <lineage>
        <taxon>Bacteria</taxon>
        <taxon>Pseudomonadati</taxon>
        <taxon>Pseudomonadota</taxon>
        <taxon>Alphaproteobacteria</taxon>
        <taxon>Sphingomonadales</taxon>
        <taxon>Sphingomonadaceae</taxon>
        <taxon>Sphingomonas</taxon>
    </lineage>
</organism>
<evidence type="ECO:0000313" key="3">
    <source>
        <dbReference type="Proteomes" id="UP001596977"/>
    </source>
</evidence>
<gene>
    <name evidence="2" type="ORF">ACFQ1E_16240</name>
</gene>
<dbReference type="PANTHER" id="PTHR33164">
    <property type="entry name" value="TRANSCRIPTIONAL REGULATOR, MARR FAMILY"/>
    <property type="match status" value="1"/>
</dbReference>
<dbReference type="InterPro" id="IPR036388">
    <property type="entry name" value="WH-like_DNA-bd_sf"/>
</dbReference>
<dbReference type="Gene3D" id="1.10.10.10">
    <property type="entry name" value="Winged helix-like DNA-binding domain superfamily/Winged helix DNA-binding domain"/>
    <property type="match status" value="1"/>
</dbReference>
<accession>A0ABW3H8Q9</accession>
<dbReference type="InterPro" id="IPR036390">
    <property type="entry name" value="WH_DNA-bd_sf"/>
</dbReference>
<evidence type="ECO:0000259" key="1">
    <source>
        <dbReference type="PROSITE" id="PS50995"/>
    </source>
</evidence>
<keyword evidence="3" id="KW-1185">Reference proteome</keyword>
<dbReference type="EMBL" id="JBHTJG010000009">
    <property type="protein sequence ID" value="MFD0947893.1"/>
    <property type="molecule type" value="Genomic_DNA"/>
</dbReference>
<reference evidence="3" key="1">
    <citation type="journal article" date="2019" name="Int. J. Syst. Evol. Microbiol.">
        <title>The Global Catalogue of Microorganisms (GCM) 10K type strain sequencing project: providing services to taxonomists for standard genome sequencing and annotation.</title>
        <authorList>
            <consortium name="The Broad Institute Genomics Platform"/>
            <consortium name="The Broad Institute Genome Sequencing Center for Infectious Disease"/>
            <person name="Wu L."/>
            <person name="Ma J."/>
        </authorList>
    </citation>
    <scope>NUCLEOTIDE SEQUENCE [LARGE SCALE GENOMIC DNA]</scope>
    <source>
        <strain evidence="3">CCUG 62982</strain>
    </source>
</reference>
<dbReference type="RefSeq" id="WP_264945656.1">
    <property type="nucleotide sequence ID" value="NZ_JAPDRA010000009.1"/>
</dbReference>